<gene>
    <name evidence="1" type="ORF">PGLA1383_LOCUS39514</name>
</gene>
<name>A0A813G526_POLGL</name>
<reference evidence="1" key="1">
    <citation type="submission" date="2021-02" db="EMBL/GenBank/DDBJ databases">
        <authorList>
            <person name="Dougan E. K."/>
            <person name="Rhodes N."/>
            <person name="Thang M."/>
            <person name="Chan C."/>
        </authorList>
    </citation>
    <scope>NUCLEOTIDE SEQUENCE</scope>
</reference>
<organism evidence="1 2">
    <name type="scientific">Polarella glacialis</name>
    <name type="common">Dinoflagellate</name>
    <dbReference type="NCBI Taxonomy" id="89957"/>
    <lineage>
        <taxon>Eukaryota</taxon>
        <taxon>Sar</taxon>
        <taxon>Alveolata</taxon>
        <taxon>Dinophyceae</taxon>
        <taxon>Suessiales</taxon>
        <taxon>Suessiaceae</taxon>
        <taxon>Polarella</taxon>
    </lineage>
</organism>
<dbReference type="EMBL" id="CAJNNV010027866">
    <property type="protein sequence ID" value="CAE8621997.1"/>
    <property type="molecule type" value="Genomic_DNA"/>
</dbReference>
<proteinExistence type="predicted"/>
<comment type="caution">
    <text evidence="1">The sequence shown here is derived from an EMBL/GenBank/DDBJ whole genome shotgun (WGS) entry which is preliminary data.</text>
</comment>
<sequence length="147" mass="16129">DFKPSTIPNLQDEVMPADRGIVAAAAREMKMTEGDLKEPEPVPEQEEPRIFFDITVQKTGPDDRLGMDVKHLPGSLEVVTIFPDCAVERTNLTNKARSPEGPQLVPGDIIHKINGVENNDRKMVEQCRSSTRLEISASRVAAKPAAA</sequence>
<accession>A0A813G526</accession>
<protein>
    <recommendedName>
        <fullName evidence="3">PDZ domain-containing protein</fullName>
    </recommendedName>
</protein>
<dbReference type="AlphaFoldDB" id="A0A813G526"/>
<dbReference type="Proteomes" id="UP000654075">
    <property type="component" value="Unassembled WGS sequence"/>
</dbReference>
<evidence type="ECO:0008006" key="3">
    <source>
        <dbReference type="Google" id="ProtNLM"/>
    </source>
</evidence>
<evidence type="ECO:0000313" key="2">
    <source>
        <dbReference type="Proteomes" id="UP000654075"/>
    </source>
</evidence>
<evidence type="ECO:0000313" key="1">
    <source>
        <dbReference type="EMBL" id="CAE8621997.1"/>
    </source>
</evidence>
<keyword evidence="2" id="KW-1185">Reference proteome</keyword>
<feature type="non-terminal residue" evidence="1">
    <location>
        <position position="147"/>
    </location>
</feature>